<reference evidence="3 4" key="2">
    <citation type="submission" date="2016-08" db="EMBL/GenBank/DDBJ databases">
        <title>Pervasive Adenine N6-methylation of Active Genes in Fungi.</title>
        <authorList>
            <consortium name="DOE Joint Genome Institute"/>
            <person name="Mondo S.J."/>
            <person name="Dannebaum R.O."/>
            <person name="Kuo R.C."/>
            <person name="Labutti K."/>
            <person name="Haridas S."/>
            <person name="Kuo A."/>
            <person name="Salamov A."/>
            <person name="Ahrendt S.R."/>
            <person name="Lipzen A."/>
            <person name="Sullivan W."/>
            <person name="Andreopoulos W.B."/>
            <person name="Clum A."/>
            <person name="Lindquist E."/>
            <person name="Daum C."/>
            <person name="Ramamoorthy G.K."/>
            <person name="Gryganskyi A."/>
            <person name="Culley D."/>
            <person name="Magnuson J.K."/>
            <person name="James T.Y."/>
            <person name="O'Malley M.A."/>
            <person name="Stajich J.E."/>
            <person name="Spatafora J.W."/>
            <person name="Visel A."/>
            <person name="Grigoriev I.V."/>
        </authorList>
    </citation>
    <scope>NUCLEOTIDE SEQUENCE [LARGE SCALE GENOMIC DNA]</scope>
    <source>
        <strain evidence="3 4">S4</strain>
    </source>
</reference>
<keyword evidence="1" id="KW-0812">Transmembrane</keyword>
<evidence type="ECO:0000313" key="3">
    <source>
        <dbReference type="EMBL" id="ORX86803.1"/>
    </source>
</evidence>
<feature type="transmembrane region" description="Helical" evidence="1">
    <location>
        <begin position="573"/>
        <end position="591"/>
    </location>
</feature>
<dbReference type="AlphaFoldDB" id="A0A1Y1XM74"/>
<reference evidence="3 4" key="1">
    <citation type="submission" date="2016-08" db="EMBL/GenBank/DDBJ databases">
        <title>A Parts List for Fungal Cellulosomes Revealed by Comparative Genomics.</title>
        <authorList>
            <consortium name="DOE Joint Genome Institute"/>
            <person name="Haitjema C.H."/>
            <person name="Gilmore S.P."/>
            <person name="Henske J.K."/>
            <person name="Solomon K.V."/>
            <person name="De Groot R."/>
            <person name="Kuo A."/>
            <person name="Mondo S.J."/>
            <person name="Salamov A.A."/>
            <person name="Labutti K."/>
            <person name="Zhao Z."/>
            <person name="Chiniquy J."/>
            <person name="Barry K."/>
            <person name="Brewer H.M."/>
            <person name="Purvine S.O."/>
            <person name="Wright A.T."/>
            <person name="Boxma B."/>
            <person name="Van Alen T."/>
            <person name="Hackstein J.H."/>
            <person name="Baker S.E."/>
            <person name="Grigoriev I.V."/>
            <person name="O'Malley M.A."/>
        </authorList>
    </citation>
    <scope>NUCLEOTIDE SEQUENCE [LARGE SCALE GENOMIC DNA]</scope>
    <source>
        <strain evidence="3 4">S4</strain>
    </source>
</reference>
<comment type="caution">
    <text evidence="3">The sequence shown here is derived from an EMBL/GenBank/DDBJ whole genome shotgun (WGS) entry which is preliminary data.</text>
</comment>
<name>A0A1Y1XM74_9FUNG</name>
<gene>
    <name evidence="3" type="ORF">BCR32DRAFT_240659</name>
</gene>
<dbReference type="EMBL" id="MCFG01000016">
    <property type="protein sequence ID" value="ORX86803.1"/>
    <property type="molecule type" value="Genomic_DNA"/>
</dbReference>
<evidence type="ECO:0000256" key="2">
    <source>
        <dbReference type="SAM" id="SignalP"/>
    </source>
</evidence>
<sequence>MKLINSIILILCTISHTLTRTVQFSVISFGVEVKLNVVGNILLMIKEDSGIPLWTLTTEIPDEDVTYNYIQDNVEDVSRTLKKGAITTHNELIGRQVTEYEMLEFNYPDEPKWDRSIGQTNLFDDTYIPTFVFSGYNTFFIDGSYVKFSKIIVFLKDEYFTFENIPSSGKNDDEDKFQFKIELPGDGIYNRNVLKFRPSSYDPVFFRQILYGDILHAIGNPAHESVAARVYQDNGIGVGLYVLQEDCTTESFIRTAFFGDPTSGTIKPYDQSVIYDCSTGADFNYHDPNWLGSFQNNTFDLKVELLEMTRQLDLLDVNNENSVKAFDENWLDLDVLFKALALEYLAGHWDSYWFLTTNFVTYHPYDEFIGGPGWYDKFKYYFIDQDFDQTWGVGMSSQLDPSTFPKRSYKDFVGINWKELNPNEPYDADTRIIIDKLIGCNSLDKNAQCYSKTLFENHLKKIVKYIFNPIALGNKIDAYKERLRPEILWDTEEIVRQHTGTEQKFHFNINDFDSNINSGNYQGSVNPWGLKDWVATRADTVCKEFGINYNEATLIDNNGHAKISLGISITPGYISKYTTLFFIIISLYYYLL</sequence>
<dbReference type="InterPro" id="IPR014867">
    <property type="entry name" value="Spore_coat_CotH_CotH2/3/7"/>
</dbReference>
<feature type="signal peptide" evidence="2">
    <location>
        <begin position="1"/>
        <end position="19"/>
    </location>
</feature>
<evidence type="ECO:0000313" key="4">
    <source>
        <dbReference type="Proteomes" id="UP000193944"/>
    </source>
</evidence>
<dbReference type="STRING" id="1754192.A0A1Y1XM74"/>
<keyword evidence="1" id="KW-0472">Membrane</keyword>
<evidence type="ECO:0000256" key="1">
    <source>
        <dbReference type="SAM" id="Phobius"/>
    </source>
</evidence>
<proteinExistence type="predicted"/>
<evidence type="ECO:0008006" key="5">
    <source>
        <dbReference type="Google" id="ProtNLM"/>
    </source>
</evidence>
<organism evidence="3 4">
    <name type="scientific">Anaeromyces robustus</name>
    <dbReference type="NCBI Taxonomy" id="1754192"/>
    <lineage>
        <taxon>Eukaryota</taxon>
        <taxon>Fungi</taxon>
        <taxon>Fungi incertae sedis</taxon>
        <taxon>Chytridiomycota</taxon>
        <taxon>Chytridiomycota incertae sedis</taxon>
        <taxon>Neocallimastigomycetes</taxon>
        <taxon>Neocallimastigales</taxon>
        <taxon>Neocallimastigaceae</taxon>
        <taxon>Anaeromyces</taxon>
    </lineage>
</organism>
<keyword evidence="1" id="KW-1133">Transmembrane helix</keyword>
<feature type="chain" id="PRO_5010996950" description="Coth-domain-containing protein" evidence="2">
    <location>
        <begin position="20"/>
        <end position="592"/>
    </location>
</feature>
<dbReference type="OrthoDB" id="2387105at2759"/>
<keyword evidence="2" id="KW-0732">Signal</keyword>
<accession>A0A1Y1XM74</accession>
<keyword evidence="4" id="KW-1185">Reference proteome</keyword>
<protein>
    <recommendedName>
        <fullName evidence="5">Coth-domain-containing protein</fullName>
    </recommendedName>
</protein>
<dbReference type="Pfam" id="PF08757">
    <property type="entry name" value="CotH"/>
    <property type="match status" value="1"/>
</dbReference>
<dbReference type="Proteomes" id="UP000193944">
    <property type="component" value="Unassembled WGS sequence"/>
</dbReference>